<dbReference type="RefSeq" id="WP_248934022.1">
    <property type="nucleotide sequence ID" value="NZ_JAKILF010000001.1"/>
</dbReference>
<gene>
    <name evidence="2" type="ORF">ACFOE0_18135</name>
</gene>
<evidence type="ECO:0000313" key="3">
    <source>
        <dbReference type="Proteomes" id="UP001595621"/>
    </source>
</evidence>
<dbReference type="InterPro" id="IPR000792">
    <property type="entry name" value="Tscrpt_reg_LuxR_C"/>
</dbReference>
<name>A0ABV7GLU8_9GAMM</name>
<evidence type="ECO:0000313" key="2">
    <source>
        <dbReference type="EMBL" id="MFC3140082.1"/>
    </source>
</evidence>
<dbReference type="SMART" id="SM00421">
    <property type="entry name" value="HTH_LUXR"/>
    <property type="match status" value="1"/>
</dbReference>
<comment type="caution">
    <text evidence="2">The sequence shown here is derived from an EMBL/GenBank/DDBJ whole genome shotgun (WGS) entry which is preliminary data.</text>
</comment>
<dbReference type="PRINTS" id="PR00038">
    <property type="entry name" value="HTHLUXR"/>
</dbReference>
<protein>
    <submittedName>
        <fullName evidence="2">Helix-turn-helix transcriptional regulator</fullName>
    </submittedName>
</protein>
<dbReference type="SUPFAM" id="SSF46894">
    <property type="entry name" value="C-terminal effector domain of the bipartite response regulators"/>
    <property type="match status" value="1"/>
</dbReference>
<dbReference type="Gene3D" id="1.10.10.10">
    <property type="entry name" value="Winged helix-like DNA-binding domain superfamily/Winged helix DNA-binding domain"/>
    <property type="match status" value="1"/>
</dbReference>
<dbReference type="InterPro" id="IPR036388">
    <property type="entry name" value="WH-like_DNA-bd_sf"/>
</dbReference>
<sequence>MKWSLLSAWVRQLMRCRDAGEINANLGPSLKLLKADAFLLFLYQADGLSRYCFSAGLSADSHCFIATHAEEDIYLQNYLSQGLIGHSAVLQRLPSHQQLEQTEFLHRFAPHFDFNQSLGLILPLGEHWLMGLSCHRHSGCFPKRANEELSVVGAALLPWAQKFVEQQTTTMPSGLILPGEHLTPAESRVMSLLMKGMDGGEISELRGVSHETVKSQIKSLLHKSGCRHQNHLLSKLAGWH</sequence>
<accession>A0ABV7GLU8</accession>
<dbReference type="EMBL" id="JBHRTD010000018">
    <property type="protein sequence ID" value="MFC3140082.1"/>
    <property type="molecule type" value="Genomic_DNA"/>
</dbReference>
<keyword evidence="3" id="KW-1185">Reference proteome</keyword>
<reference evidence="3" key="1">
    <citation type="journal article" date="2019" name="Int. J. Syst. Evol. Microbiol.">
        <title>The Global Catalogue of Microorganisms (GCM) 10K type strain sequencing project: providing services to taxonomists for standard genome sequencing and annotation.</title>
        <authorList>
            <consortium name="The Broad Institute Genomics Platform"/>
            <consortium name="The Broad Institute Genome Sequencing Center for Infectious Disease"/>
            <person name="Wu L."/>
            <person name="Ma J."/>
        </authorList>
    </citation>
    <scope>NUCLEOTIDE SEQUENCE [LARGE SCALE GENOMIC DNA]</scope>
    <source>
        <strain evidence="3">KCTC 52277</strain>
    </source>
</reference>
<feature type="domain" description="HTH luxR-type" evidence="1">
    <location>
        <begin position="179"/>
        <end position="236"/>
    </location>
</feature>
<evidence type="ECO:0000259" key="1">
    <source>
        <dbReference type="SMART" id="SM00421"/>
    </source>
</evidence>
<organism evidence="2 3">
    <name type="scientific">Shewanella submarina</name>
    <dbReference type="NCBI Taxonomy" id="2016376"/>
    <lineage>
        <taxon>Bacteria</taxon>
        <taxon>Pseudomonadati</taxon>
        <taxon>Pseudomonadota</taxon>
        <taxon>Gammaproteobacteria</taxon>
        <taxon>Alteromonadales</taxon>
        <taxon>Shewanellaceae</taxon>
        <taxon>Shewanella</taxon>
    </lineage>
</organism>
<proteinExistence type="predicted"/>
<dbReference type="Proteomes" id="UP001595621">
    <property type="component" value="Unassembled WGS sequence"/>
</dbReference>
<dbReference type="InterPro" id="IPR016032">
    <property type="entry name" value="Sig_transdc_resp-reg_C-effctor"/>
</dbReference>
<dbReference type="Pfam" id="PF00196">
    <property type="entry name" value="GerE"/>
    <property type="match status" value="1"/>
</dbReference>